<feature type="transmembrane region" description="Helical" evidence="1">
    <location>
        <begin position="218"/>
        <end position="239"/>
    </location>
</feature>
<keyword evidence="1" id="KW-1133">Transmembrane helix</keyword>
<keyword evidence="1" id="KW-0812">Transmembrane</keyword>
<evidence type="ECO:0000259" key="2">
    <source>
        <dbReference type="Pfam" id="PF16401"/>
    </source>
</evidence>
<comment type="caution">
    <text evidence="3">The sequence shown here is derived from an EMBL/GenBank/DDBJ whole genome shotgun (WGS) entry which is preliminary data.</text>
</comment>
<dbReference type="PANTHER" id="PTHR31061:SF24">
    <property type="entry name" value="LD22376P"/>
    <property type="match status" value="1"/>
</dbReference>
<feature type="domain" description="DUF5009" evidence="2">
    <location>
        <begin position="46"/>
        <end position="133"/>
    </location>
</feature>
<protein>
    <submittedName>
        <fullName evidence="3">DUF5009 domain-containing protein</fullName>
    </submittedName>
</protein>
<feature type="transmembrane region" description="Helical" evidence="1">
    <location>
        <begin position="158"/>
        <end position="177"/>
    </location>
</feature>
<feature type="transmembrane region" description="Helical" evidence="1">
    <location>
        <begin position="12"/>
        <end position="34"/>
    </location>
</feature>
<name>A0ABS2UGX1_9LEPT</name>
<evidence type="ECO:0000313" key="4">
    <source>
        <dbReference type="Proteomes" id="UP000724686"/>
    </source>
</evidence>
<keyword evidence="4" id="KW-1185">Reference proteome</keyword>
<feature type="transmembrane region" description="Helical" evidence="1">
    <location>
        <begin position="373"/>
        <end position="391"/>
    </location>
</feature>
<organism evidence="3 4">
    <name type="scientific">Leptospira ainlahdjerensis</name>
    <dbReference type="NCBI Taxonomy" id="2810033"/>
    <lineage>
        <taxon>Bacteria</taxon>
        <taxon>Pseudomonadati</taxon>
        <taxon>Spirochaetota</taxon>
        <taxon>Spirochaetia</taxon>
        <taxon>Leptospirales</taxon>
        <taxon>Leptospiraceae</taxon>
        <taxon>Leptospira</taxon>
    </lineage>
</organism>
<feature type="transmembrane region" description="Helical" evidence="1">
    <location>
        <begin position="319"/>
        <end position="340"/>
    </location>
</feature>
<accession>A0ABS2UGX1</accession>
<evidence type="ECO:0000313" key="3">
    <source>
        <dbReference type="EMBL" id="MBM9579614.1"/>
    </source>
</evidence>
<reference evidence="3 4" key="1">
    <citation type="submission" date="2021-02" db="EMBL/GenBank/DDBJ databases">
        <title>Leptospira ainlahdjerensis sp. nov., Leptospira ainazelensis sp. nov., Leptospira abararensis sp. nov. and Leptospira chreensis sp. nov., four new species isolated from water sources in Algeria.</title>
        <authorList>
            <person name="Amara Korba A."/>
            <person name="Kainiu M."/>
            <person name="Vincent A.T."/>
            <person name="Mariet J.-F."/>
            <person name="Veyrier F.J."/>
            <person name="Goarant C."/>
            <person name="Picardeau M."/>
        </authorList>
    </citation>
    <scope>NUCLEOTIDE SEQUENCE [LARGE SCALE GENOMIC DNA]</scope>
    <source>
        <strain evidence="3 4">201903070</strain>
    </source>
</reference>
<dbReference type="InterPro" id="IPR032176">
    <property type="entry name" value="DUF5009"/>
</dbReference>
<dbReference type="Proteomes" id="UP000724686">
    <property type="component" value="Unassembled WGS sequence"/>
</dbReference>
<evidence type="ECO:0000256" key="1">
    <source>
        <dbReference type="SAM" id="Phobius"/>
    </source>
</evidence>
<feature type="transmembrane region" description="Helical" evidence="1">
    <location>
        <begin position="248"/>
        <end position="265"/>
    </location>
</feature>
<dbReference type="RefSeq" id="WP_205281549.1">
    <property type="nucleotide sequence ID" value="NZ_JAFFPU010000076.1"/>
</dbReference>
<feature type="transmembrane region" description="Helical" evidence="1">
    <location>
        <begin position="91"/>
        <end position="108"/>
    </location>
</feature>
<gene>
    <name evidence="3" type="ORF">JWG45_20925</name>
</gene>
<dbReference type="EMBL" id="JAFFPU010000076">
    <property type="protein sequence ID" value="MBM9579614.1"/>
    <property type="molecule type" value="Genomic_DNA"/>
</dbReference>
<feature type="transmembrane region" description="Helical" evidence="1">
    <location>
        <begin position="277"/>
        <end position="298"/>
    </location>
</feature>
<feature type="transmembrane region" description="Helical" evidence="1">
    <location>
        <begin position="54"/>
        <end position="71"/>
    </location>
</feature>
<dbReference type="PANTHER" id="PTHR31061">
    <property type="entry name" value="LD22376P"/>
    <property type="match status" value="1"/>
</dbReference>
<proteinExistence type="predicted"/>
<sequence length="400" mass="45660">MENSEVKKKRILSLDLFRGMTVAGMILVNNPGSWSFIYAPLKHAKWNGCTPTDLVFPFFLFAVGASIPIALNSKKETSKGRIWVRILKRSFLLFAIGLFLNFFGEWSLENLRIPGVLQRIAFVYFIVSTFYLFLSSNADPSEGRNPDSSFWKIFEGRIFPFLIFVLFFHSWILTNVVPPGAISVSLEEGKDIGAWLDRVILGEKHIWKFSKTWDPEGFFSGFGAVASSLMGMICGRILLNEENTSRKITLLLALGGLFTLCGLVWDRFLPMNKSLWTGSYAVFTGGLAFLSVFFFESLDVWARRNPIQRVPLENIFQPFLVFGKNAILVFAASGLVARIFNLWLISAENGKTIPVKTFFYWKLNLIFNSYDASLSYALIQILFWWGILSLLDRRKIYWKV</sequence>
<dbReference type="Pfam" id="PF16401">
    <property type="entry name" value="DUF5009"/>
    <property type="match status" value="1"/>
</dbReference>
<feature type="transmembrane region" description="Helical" evidence="1">
    <location>
        <begin position="120"/>
        <end position="138"/>
    </location>
</feature>
<keyword evidence="1" id="KW-0472">Membrane</keyword>